<feature type="transmembrane region" description="Helical" evidence="2">
    <location>
        <begin position="136"/>
        <end position="153"/>
    </location>
</feature>
<keyword evidence="2" id="KW-0472">Membrane</keyword>
<dbReference type="InterPro" id="IPR051014">
    <property type="entry name" value="Cation_Transport_ATPase_IB"/>
</dbReference>
<dbReference type="SUPFAM" id="SSF81660">
    <property type="entry name" value="Metal cation-transporting ATPase, ATP-binding domain N"/>
    <property type="match status" value="1"/>
</dbReference>
<feature type="transmembrane region" description="Helical" evidence="2">
    <location>
        <begin position="104"/>
        <end position="124"/>
    </location>
</feature>
<evidence type="ECO:0000313" key="5">
    <source>
        <dbReference type="Proteomes" id="UP001642464"/>
    </source>
</evidence>
<dbReference type="EMBL" id="CAXAMM010000792">
    <property type="protein sequence ID" value="CAK8988964.1"/>
    <property type="molecule type" value="Genomic_DNA"/>
</dbReference>
<dbReference type="Proteomes" id="UP001642464">
    <property type="component" value="Unassembled WGS sequence"/>
</dbReference>
<evidence type="ECO:0000313" key="3">
    <source>
        <dbReference type="EMBL" id="CAK8988964.1"/>
    </source>
</evidence>
<dbReference type="PANTHER" id="PTHR48085">
    <property type="entry name" value="CADMIUM/ZINC-TRANSPORTING ATPASE HMA2-RELATED"/>
    <property type="match status" value="1"/>
</dbReference>
<dbReference type="InterPro" id="IPR023214">
    <property type="entry name" value="HAD_sf"/>
</dbReference>
<organism evidence="3 5">
    <name type="scientific">Durusdinium trenchii</name>
    <dbReference type="NCBI Taxonomy" id="1381693"/>
    <lineage>
        <taxon>Eukaryota</taxon>
        <taxon>Sar</taxon>
        <taxon>Alveolata</taxon>
        <taxon>Dinophyceae</taxon>
        <taxon>Suessiales</taxon>
        <taxon>Symbiodiniaceae</taxon>
        <taxon>Durusdinium</taxon>
    </lineage>
</organism>
<feature type="transmembrane region" description="Helical" evidence="2">
    <location>
        <begin position="159"/>
        <end position="181"/>
    </location>
</feature>
<dbReference type="Gene3D" id="3.40.50.1000">
    <property type="entry name" value="HAD superfamily/HAD-like"/>
    <property type="match status" value="1"/>
</dbReference>
<evidence type="ECO:0000256" key="1">
    <source>
        <dbReference type="ARBA" id="ARBA00006024"/>
    </source>
</evidence>
<comment type="similarity">
    <text evidence="1">Belongs to the cation transport ATPase (P-type) (TC 3.A.3) family. Type IB subfamily.</text>
</comment>
<sequence>MPNLSFSSVFWLLVQGLSMLLLVLATATVHNASGLFFDKLEIFGAYSALVFSMFSAIFALIALSFSLTDPAGRPLTLMTAGVSLLLLLTTAALLMSGVTFEGPSYPALAAAAMMVSRALGVALLPPRGDRTGLIEGFGSLCLAFAAGAIWWVFDPAFVAIGFATGLLLSWPHLVDGINAFADKVFRKAALATGARNLAPGAFTAIARAQHIVIDRSAVMSGPDLMVTNVMAFNNEPKTLLAVAASAEAQSCHPVAVALRQLAAQWRVTIKLPDRFEPAPGLGVVALLGGQTVAIGTPDLLKRLKIDSFTADAIARSLEADGKTVLRVAVGDRVVGVLGLEGTLRQDAGVAGMALRAEGLTPWLFANDSTKTREALAGMLGLDLLAETKPDDNADDAVIRAFRAQECLILTLSPDRSALELRAARTSRASGRSGQSRLLAISDTDDIGAFPALKALAMRRDLLALRARQVLTGIWTLGGLFGAAGLLPVTAAPAAFLACLGVLLAFARFSAGIVRNNAIRG</sequence>
<accession>A0ABP0HFI0</accession>
<feature type="transmembrane region" description="Helical" evidence="2">
    <location>
        <begin position="75"/>
        <end position="98"/>
    </location>
</feature>
<dbReference type="EMBL" id="CAXAMM010030657">
    <property type="protein sequence ID" value="CAK9066827.1"/>
    <property type="molecule type" value="Genomic_DNA"/>
</dbReference>
<reference evidence="3 5" key="1">
    <citation type="submission" date="2024-02" db="EMBL/GenBank/DDBJ databases">
        <authorList>
            <person name="Chen Y."/>
            <person name="Shah S."/>
            <person name="Dougan E. K."/>
            <person name="Thang M."/>
            <person name="Chan C."/>
        </authorList>
    </citation>
    <scope>NUCLEOTIDE SEQUENCE [LARGE SCALE GENOMIC DNA]</scope>
</reference>
<keyword evidence="5" id="KW-1185">Reference proteome</keyword>
<feature type="transmembrane region" description="Helical" evidence="2">
    <location>
        <begin position="43"/>
        <end position="63"/>
    </location>
</feature>
<protein>
    <submittedName>
        <fullName evidence="3">Copper-exporting P-type ATPase B</fullName>
    </submittedName>
</protein>
<feature type="transmembrane region" description="Helical" evidence="2">
    <location>
        <begin position="494"/>
        <end position="513"/>
    </location>
</feature>
<comment type="caution">
    <text evidence="3">The sequence shown here is derived from an EMBL/GenBank/DDBJ whole genome shotgun (WGS) entry which is preliminary data.</text>
</comment>
<dbReference type="Gene3D" id="3.40.1110.10">
    <property type="entry name" value="Calcium-transporting ATPase, cytoplasmic domain N"/>
    <property type="match status" value="1"/>
</dbReference>
<dbReference type="InterPro" id="IPR023299">
    <property type="entry name" value="ATPase_P-typ_cyto_dom_N"/>
</dbReference>
<keyword evidence="2" id="KW-0812">Transmembrane</keyword>
<gene>
    <name evidence="3" type="ORF">SCF082_LOCUS1607</name>
    <name evidence="4" type="ORF">SCF082_LOCUS33933</name>
</gene>
<feature type="transmembrane region" description="Helical" evidence="2">
    <location>
        <begin position="469"/>
        <end position="488"/>
    </location>
</feature>
<name>A0ABP0HFI0_9DINO</name>
<dbReference type="PANTHER" id="PTHR48085:SF5">
    <property type="entry name" value="CADMIUM_ZINC-TRANSPORTING ATPASE HMA4-RELATED"/>
    <property type="match status" value="1"/>
</dbReference>
<keyword evidence="2" id="KW-1133">Transmembrane helix</keyword>
<proteinExistence type="inferred from homology"/>
<evidence type="ECO:0000256" key="2">
    <source>
        <dbReference type="SAM" id="Phobius"/>
    </source>
</evidence>
<evidence type="ECO:0000313" key="4">
    <source>
        <dbReference type="EMBL" id="CAK9066827.1"/>
    </source>
</evidence>